<keyword evidence="1" id="KW-0472">Membrane</keyword>
<protein>
    <submittedName>
        <fullName evidence="2">Uncharacterized protein</fullName>
    </submittedName>
</protein>
<proteinExistence type="predicted"/>
<evidence type="ECO:0000313" key="3">
    <source>
        <dbReference type="Proteomes" id="UP001085076"/>
    </source>
</evidence>
<dbReference type="EMBL" id="JAGGNH010000005">
    <property type="protein sequence ID" value="KAJ0971364.1"/>
    <property type="molecule type" value="Genomic_DNA"/>
</dbReference>
<keyword evidence="1" id="KW-1133">Transmembrane helix</keyword>
<dbReference type="AlphaFoldDB" id="A0A9D5CEE3"/>
<comment type="caution">
    <text evidence="2">The sequence shown here is derived from an EMBL/GenBank/DDBJ whole genome shotgun (WGS) entry which is preliminary data.</text>
</comment>
<evidence type="ECO:0000256" key="1">
    <source>
        <dbReference type="SAM" id="Phobius"/>
    </source>
</evidence>
<feature type="transmembrane region" description="Helical" evidence="1">
    <location>
        <begin position="160"/>
        <end position="176"/>
    </location>
</feature>
<reference evidence="2" key="1">
    <citation type="submission" date="2021-03" db="EMBL/GenBank/DDBJ databases">
        <authorList>
            <person name="Li Z."/>
            <person name="Yang C."/>
        </authorList>
    </citation>
    <scope>NUCLEOTIDE SEQUENCE</scope>
    <source>
        <strain evidence="2">Dzin_1.0</strain>
        <tissue evidence="2">Leaf</tissue>
    </source>
</reference>
<accession>A0A9D5CEE3</accession>
<keyword evidence="1" id="KW-0812">Transmembrane</keyword>
<name>A0A9D5CEE3_9LILI</name>
<evidence type="ECO:0000313" key="2">
    <source>
        <dbReference type="EMBL" id="KAJ0971364.1"/>
    </source>
</evidence>
<organism evidence="2 3">
    <name type="scientific">Dioscorea zingiberensis</name>
    <dbReference type="NCBI Taxonomy" id="325984"/>
    <lineage>
        <taxon>Eukaryota</taxon>
        <taxon>Viridiplantae</taxon>
        <taxon>Streptophyta</taxon>
        <taxon>Embryophyta</taxon>
        <taxon>Tracheophyta</taxon>
        <taxon>Spermatophyta</taxon>
        <taxon>Magnoliopsida</taxon>
        <taxon>Liliopsida</taxon>
        <taxon>Dioscoreales</taxon>
        <taxon>Dioscoreaceae</taxon>
        <taxon>Dioscorea</taxon>
    </lineage>
</organism>
<reference evidence="2" key="2">
    <citation type="journal article" date="2022" name="Hortic Res">
        <title>The genome of Dioscorea zingiberensis sheds light on the biosynthesis, origin and evolution of the medicinally important diosgenin saponins.</title>
        <authorList>
            <person name="Li Y."/>
            <person name="Tan C."/>
            <person name="Li Z."/>
            <person name="Guo J."/>
            <person name="Li S."/>
            <person name="Chen X."/>
            <person name="Wang C."/>
            <person name="Dai X."/>
            <person name="Yang H."/>
            <person name="Song W."/>
            <person name="Hou L."/>
            <person name="Xu J."/>
            <person name="Tong Z."/>
            <person name="Xu A."/>
            <person name="Yuan X."/>
            <person name="Wang W."/>
            <person name="Yang Q."/>
            <person name="Chen L."/>
            <person name="Sun Z."/>
            <person name="Wang K."/>
            <person name="Pan B."/>
            <person name="Chen J."/>
            <person name="Bao Y."/>
            <person name="Liu F."/>
            <person name="Qi X."/>
            <person name="Gang D.R."/>
            <person name="Wen J."/>
            <person name="Li J."/>
        </authorList>
    </citation>
    <scope>NUCLEOTIDE SEQUENCE</scope>
    <source>
        <strain evidence="2">Dzin_1.0</strain>
    </source>
</reference>
<sequence>MFSEGKPMGAGTVGLLPAVAFAYVTPSRRGLFLPPESAVTIVDTTALVVVDLKRQEVLTRSFVLQREVSYGVKTNGGFEGYPCGWHSCICQGGWGSEGCRKCQSGCCCSCRDSSCNCHCFRNKSRKKYFPKENSRTKVMKERAGIINTSKYGRCRDTDHFHVNLTTFMLILLLYLIA</sequence>
<keyword evidence="3" id="KW-1185">Reference proteome</keyword>
<gene>
    <name evidence="2" type="ORF">J5N97_019323</name>
</gene>
<dbReference type="Proteomes" id="UP001085076">
    <property type="component" value="Miscellaneous, Linkage group lg05"/>
</dbReference>